<evidence type="ECO:0000313" key="2">
    <source>
        <dbReference type="EMBL" id="KAF1963285.1"/>
    </source>
</evidence>
<reference evidence="2" key="1">
    <citation type="journal article" date="2020" name="Stud. Mycol.">
        <title>101 Dothideomycetes genomes: a test case for predicting lifestyles and emergence of pathogens.</title>
        <authorList>
            <person name="Haridas S."/>
            <person name="Albert R."/>
            <person name="Binder M."/>
            <person name="Bloem J."/>
            <person name="Labutti K."/>
            <person name="Salamov A."/>
            <person name="Andreopoulos B."/>
            <person name="Baker S."/>
            <person name="Barry K."/>
            <person name="Bills G."/>
            <person name="Bluhm B."/>
            <person name="Cannon C."/>
            <person name="Castanera R."/>
            <person name="Culley D."/>
            <person name="Daum C."/>
            <person name="Ezra D."/>
            <person name="Gonzalez J."/>
            <person name="Henrissat B."/>
            <person name="Kuo A."/>
            <person name="Liang C."/>
            <person name="Lipzen A."/>
            <person name="Lutzoni F."/>
            <person name="Magnuson J."/>
            <person name="Mondo S."/>
            <person name="Nolan M."/>
            <person name="Ohm R."/>
            <person name="Pangilinan J."/>
            <person name="Park H.-J."/>
            <person name="Ramirez L."/>
            <person name="Alfaro M."/>
            <person name="Sun H."/>
            <person name="Tritt A."/>
            <person name="Yoshinaga Y."/>
            <person name="Zwiers L.-H."/>
            <person name="Turgeon B."/>
            <person name="Goodwin S."/>
            <person name="Spatafora J."/>
            <person name="Crous P."/>
            <person name="Grigoriev I."/>
        </authorList>
    </citation>
    <scope>NUCLEOTIDE SEQUENCE</scope>
    <source>
        <strain evidence="2">CBS 675.92</strain>
    </source>
</reference>
<keyword evidence="3" id="KW-1185">Reference proteome</keyword>
<dbReference type="EMBL" id="ML976977">
    <property type="protein sequence ID" value="KAF1963285.1"/>
    <property type="molecule type" value="Genomic_DNA"/>
</dbReference>
<accession>A0A6A5UEE7</accession>
<dbReference type="PANTHER" id="PTHR12121:SF36">
    <property type="entry name" value="ENDONUCLEASE_EXONUCLEASE_PHOSPHATASE DOMAIN-CONTAINING PROTEIN"/>
    <property type="match status" value="1"/>
</dbReference>
<keyword evidence="2" id="KW-0269">Exonuclease</keyword>
<evidence type="ECO:0000259" key="1">
    <source>
        <dbReference type="Pfam" id="PF03372"/>
    </source>
</evidence>
<dbReference type="PANTHER" id="PTHR12121">
    <property type="entry name" value="CARBON CATABOLITE REPRESSOR PROTEIN 4"/>
    <property type="match status" value="1"/>
</dbReference>
<keyword evidence="2" id="KW-0255">Endonuclease</keyword>
<dbReference type="GO" id="GO:0004519">
    <property type="term" value="F:endonuclease activity"/>
    <property type="evidence" value="ECO:0007669"/>
    <property type="project" value="UniProtKB-KW"/>
</dbReference>
<name>A0A6A5UEE7_9PLEO</name>
<evidence type="ECO:0000313" key="3">
    <source>
        <dbReference type="Proteomes" id="UP000800035"/>
    </source>
</evidence>
<protein>
    <submittedName>
        <fullName evidence="2">Endonuclease/exonuclease/phosphatase family protein-like protein</fullName>
    </submittedName>
</protein>
<dbReference type="AlphaFoldDB" id="A0A6A5UEE7"/>
<proteinExistence type="predicted"/>
<dbReference type="Pfam" id="PF03372">
    <property type="entry name" value="Exo_endo_phos"/>
    <property type="match status" value="1"/>
</dbReference>
<keyword evidence="2" id="KW-0540">Nuclease</keyword>
<feature type="domain" description="Endonuclease/exonuclease/phosphatase" evidence="1">
    <location>
        <begin position="51"/>
        <end position="274"/>
    </location>
</feature>
<dbReference type="Gene3D" id="3.60.10.10">
    <property type="entry name" value="Endonuclease/exonuclease/phosphatase"/>
    <property type="match status" value="1"/>
</dbReference>
<dbReference type="InterPro" id="IPR005135">
    <property type="entry name" value="Endo/exonuclease/phosphatase"/>
</dbReference>
<dbReference type="InterPro" id="IPR050410">
    <property type="entry name" value="CCR4/nocturin_mRNA_transcr"/>
</dbReference>
<keyword evidence="2" id="KW-0378">Hydrolase</keyword>
<dbReference type="GO" id="GO:0000175">
    <property type="term" value="F:3'-5'-RNA exonuclease activity"/>
    <property type="evidence" value="ECO:0007669"/>
    <property type="project" value="TreeGrafter"/>
</dbReference>
<dbReference type="OrthoDB" id="276515at2759"/>
<dbReference type="CDD" id="cd09083">
    <property type="entry name" value="EEP-1"/>
    <property type="match status" value="1"/>
</dbReference>
<organism evidence="2 3">
    <name type="scientific">Byssothecium circinans</name>
    <dbReference type="NCBI Taxonomy" id="147558"/>
    <lineage>
        <taxon>Eukaryota</taxon>
        <taxon>Fungi</taxon>
        <taxon>Dikarya</taxon>
        <taxon>Ascomycota</taxon>
        <taxon>Pezizomycotina</taxon>
        <taxon>Dothideomycetes</taxon>
        <taxon>Pleosporomycetidae</taxon>
        <taxon>Pleosporales</taxon>
        <taxon>Massarineae</taxon>
        <taxon>Massarinaceae</taxon>
        <taxon>Byssothecium</taxon>
    </lineage>
</organism>
<sequence length="285" mass="31889">MKVTADLPIRLISHNIRYATTSPFKGEKPWATRKPLLLSELKYNTLYNAESFICLQEVLHQQLVDVMAGLGGEWSYIGVGRDDGKEKGEYSPILYRKDVWSLESWKTVWLSETPGVPGKGWDAASVRIVTIGTFIHQTSKKKLVGMCTHFDDQGTVSRRESAKLILSVIDQVTIPTNPTATAERLPFFLGGDLNSEPNGEAFKILNAANSTLRDVAELASWKYGDINTFTGFVETERKTLIDHVMVSREGGLWEVRGYTVLPNLFEDGVYYSDHRAVVGDVMLKV</sequence>
<gene>
    <name evidence="2" type="ORF">CC80DRAFT_541226</name>
</gene>
<dbReference type="InterPro" id="IPR036691">
    <property type="entry name" value="Endo/exonu/phosph_ase_sf"/>
</dbReference>
<dbReference type="SUPFAM" id="SSF56219">
    <property type="entry name" value="DNase I-like"/>
    <property type="match status" value="1"/>
</dbReference>
<dbReference type="Proteomes" id="UP000800035">
    <property type="component" value="Unassembled WGS sequence"/>
</dbReference>